<proteinExistence type="predicted"/>
<sequence length="60" mass="6849">SIVFCQYLEHLDLGRCTFTPHAEITLMQAIRSRWQVPQTSTLSADKYFGGPSVHSVVRLR</sequence>
<dbReference type="Proteomes" id="UP000799118">
    <property type="component" value="Unassembled WGS sequence"/>
</dbReference>
<feature type="non-terminal residue" evidence="1">
    <location>
        <position position="1"/>
    </location>
</feature>
<evidence type="ECO:0000313" key="1">
    <source>
        <dbReference type="EMBL" id="KAE9392104.1"/>
    </source>
</evidence>
<accession>A0A6A4H404</accession>
<reference evidence="1" key="1">
    <citation type="journal article" date="2019" name="Environ. Microbiol.">
        <title>Fungal ecological strategies reflected in gene transcription - a case study of two litter decomposers.</title>
        <authorList>
            <person name="Barbi F."/>
            <person name="Kohler A."/>
            <person name="Barry K."/>
            <person name="Baskaran P."/>
            <person name="Daum C."/>
            <person name="Fauchery L."/>
            <person name="Ihrmark K."/>
            <person name="Kuo A."/>
            <person name="LaButti K."/>
            <person name="Lipzen A."/>
            <person name="Morin E."/>
            <person name="Grigoriev I.V."/>
            <person name="Henrissat B."/>
            <person name="Lindahl B."/>
            <person name="Martin F."/>
        </authorList>
    </citation>
    <scope>NUCLEOTIDE SEQUENCE</scope>
    <source>
        <strain evidence="1">JB14</strain>
    </source>
</reference>
<organism evidence="1 2">
    <name type="scientific">Gymnopus androsaceus JB14</name>
    <dbReference type="NCBI Taxonomy" id="1447944"/>
    <lineage>
        <taxon>Eukaryota</taxon>
        <taxon>Fungi</taxon>
        <taxon>Dikarya</taxon>
        <taxon>Basidiomycota</taxon>
        <taxon>Agaricomycotina</taxon>
        <taxon>Agaricomycetes</taxon>
        <taxon>Agaricomycetidae</taxon>
        <taxon>Agaricales</taxon>
        <taxon>Marasmiineae</taxon>
        <taxon>Omphalotaceae</taxon>
        <taxon>Gymnopus</taxon>
    </lineage>
</organism>
<evidence type="ECO:0000313" key="2">
    <source>
        <dbReference type="Proteomes" id="UP000799118"/>
    </source>
</evidence>
<name>A0A6A4H404_9AGAR</name>
<dbReference type="EMBL" id="ML769604">
    <property type="protein sequence ID" value="KAE9392104.1"/>
    <property type="molecule type" value="Genomic_DNA"/>
</dbReference>
<gene>
    <name evidence="1" type="ORF">BT96DRAFT_924889</name>
</gene>
<protein>
    <submittedName>
        <fullName evidence="1">Uncharacterized protein</fullName>
    </submittedName>
</protein>
<dbReference type="AlphaFoldDB" id="A0A6A4H404"/>
<keyword evidence="2" id="KW-1185">Reference proteome</keyword>